<dbReference type="PANTHER" id="PTHR13650:SF0">
    <property type="entry name" value="SPATACSIN"/>
    <property type="match status" value="1"/>
</dbReference>
<sequence length="3161" mass="354523">MEILFDGDPPPILQLHKWPPSKHELELSEFREGFLSPTREKLLLLSYHREALLLPLVRENHIEDNSTSLASWMPTFVAPCLAEQEDDILGTSKSIEMDGINTPGNHYRMSNNFPFIYDVNSLTWGICEDPYGQYEDKPFTEHLFVSGNHGVIVHAFSQSYTYRVVTGSTQDGNANTGQGSWVEWGPGYPATVSQDFDAQQECNRHCEDSLNALDISRNGATAARPFSMCTKAANGSSSDSISNKKWLRTLLTKVETFVSDGVVYTRFPDSSLFDSSAMVVSFCLFDNDSLLLDFLSHGYSVSREKNNNNLSTFDPQNSTLADSLPSNIGSHSCLHVFSNGSQCLIGFALMVSDFLPATNESENNRILVVVAKLLSWGLEWVFTVTLDKNVEMTAAGQWTDFQFSLSFLICLNANGLIHFYDVKNGLYISCLDLSRTSWPCTSIVSKEKEDSYVKIIGDFSGEKDYCRQSYIRQRRFERLFVIGNALTLGVIDKHGFSYVIQASDHIPRKYHSLEKLLPYYEDLRFAPLAAWGVGGADIGYTRVSSNMSSAFKDSPFGIARPSESDFKDPIVENRFKFLGCKLPSSHMRNFFVPMYKFQEDDVICMSPFGITRLIKLRNSQDKNKCRLVHSYLHVNLSLNDDKSYNVQGWEAIVNETIACTSQGCLYLVTKNGIFVVLPSLSISSKLYPIEAIGYRQSGCLYGFEMDSYAFENIERVKIPLSSWKLEILDKVLLYEGHKQADQLCLENGWDLSVCRIRCLQLALDYLQFEEIEISLEMLADANLAEEGILRLLFASVYLMSHEVGSERDVSAASRLLALATSFATKIIHMCGLSLHKGDNSKSWTSHNGQSPLHVLELIDMRAEKMGSSINIQKMARYLEITRRLQRQLNSKFKRPGQGLVDRGGLFNNTEFSLEDSKILDLSRDVLPFDSSYQRETVVHVAELESTSDETLALMPADSIDAKAKFALENPKDMIARWESDNLDLKTIVKDAILSGRLPLAVLKLHLHRLQDIPNLETQDTFSEVREVGRAIAYDLFLKGETGIAVATLQKLGEDIEISLKELAFGTVRRSLRAQIVDFMKKYGYLGAREWKTLEMIALIERVYPCSSFTGTFCNRLQELNGEFNGNAPGEISLQILHPLARDLVIKCGELDGVVMGPWTKIAQHATHSETDDVSIHRSYWTAAAAWSDAWDQHIVDCIVLDQPFVMGIDVLWESQLEYYMRHNDWLQVSRLLEVIPSYALSHGSLNVSLESLHSAPIIEYPQEPETPGAGNYEYFLEELDAMSLNVPNVKILRFPAYINSSMWLGGLMEQQLAKELIFIKDFWGSLEEMVTLLARSGFVGDTHNSFVLEEGLFEKYSDPFLSMNDSRSQTHTIQAFHKLMVYYCAQHNLLNLLDLYLDHHKLGMDDEALSLLEHAVGDNQHARWLLLQRVKGKEFEASFSNARAVASNSIVPSNSLSVMEVRDIIKTVDDIAEGGCEMAALATLMYSPVPIQDCLISGSVSRNHKSAQVTLENLRPVLQCFPTLWRALVAACFGQDPTCNVQVPRLKSFACSELLDYLAWREDVFFSSGRDTSLLQMLPFWFPKSVRRLVQLYIQGPLGWQSFANLPMYDNFLPRDVDHAAISPMHWEIAIQKHIEEELYDTSLKESEHGIEHHLHRGRALAAFSHLLSVRAQKLKSESSQRVRPGTSAHGHSHAIIQSDMQTLLGPVTETEQLRLSSVIPLAILHFEDFVLVASCAFLLELCGLPARTIKIDVAALRRISSFQKSGDYADHCRQCSTRSPSQATIEGDISESLARALADYYRHHDCLEFGSKKDNQPTITSKHQSQATMLVLHHLENASLPQVTERATCGSWLLTGNGDGVELRSQQKTASQHWNLVIDFCHAHHVPLSSKYLAVLARDNDWVGFLSEAQIGGYPSETVIDVASKEFSNPRLKTHILTVLRSMQARKKASSSSGFHTAEKEGQTSLSKENHYAPTELFEIIADCENKNNPGQVLLQKAQNLCWSLLAIIASCFPDVSPLSCLTVWLEITAARETSAIKVSNIASQIANNVGAAVEATNSLPASARVPTVHYNRRNSKRRRLWDPMFMNSSIFTEPKVSSAYSNVRVNGINAEDEMEKQLVHDEKTSIDFTEVCASLSRMVAVLCEKNLFLPLLRAFEMFLPSCSLLPFIRALQAFSQMRLSEASAHLGSFSARIKEEPQTHTQMWNGQAGSFWICSTAVKAADAMLLKCASPYEKRCLLQLLSATEFGDGGSTAASYRRLLWKINLTEPSLQKDECLHLSNEFVDDSSLLVALEKHGYWEHARSWARQLDAGIGSWKSAVHHVTEMQAESMVAEWKEFLWDVPEERVALWGHCQTLFLRNSFPPLQAGLFFLKHAEEAEKDLPARELHELLMLSLQWLSGMITQSNLVYPLNLLREIETRAWLLAVESESQVKSEGDITSKRCNQDITTSKSYNIVEHTASIITKMDNHINNLRGKFVERTDTRENNLTHSRTSQVLDSASFGATTASAKAKRRSKGFVPSRKPCVDVIEKGNEFEGFFQFSLKNDSQIVDENVKVESFSRWQERVEPVELERAILSLLEFGQAAAARQLQQKLSPGNIPSEFMIVDATLKLAALSTPNQKVLLSALDDGVCFIMHSYNLISDQHMIDPLQVLESLAYVPAEGRGRGLCKRVIAIVMSANVLGLTFHEVFEKQPVEILQLLALKAQDSFEEANILVQTHPMPAASIAQVLAESFLKGLLAAHRGGYMDSQKDEGPAPLLWRFSDFLKWAELCPSEPEIGHALMRLVITGQEIPHACEVELLILSHHFYKSSACLDGVDVLVALAATRVEAYVSEGDFPCLARLITGVGNFHSLNFILGILIENGQLDLLLQKFSNAVDASAGTVEAVRGFRMAVLTSLKQFNPNDLDAFAMVYNHFDMKHETASLLVSRAENSRQQWFLRYDKDQTDDLLASMRYFIEAAEVYSSIDAGNKTYGAVAQASLLSLQIRMPDLQWLCLSETNARRALVEQSRFQEALIVAEAYGLNQPGEWALVLWNQMLRPELIEQFVAEFVAVLPLQSSMLLELARFYRAEVAARGDQSQFSVWLTGGGLPAEWAKYLGKSFRCLLRRTGDLKLRLQLATVATGFPDVVEICNRALDKVPENAGPLVLRKGHGGGYLPLM</sequence>
<dbReference type="OrthoDB" id="2018754at2759"/>
<accession>A0A484N654</accession>
<organism evidence="3 4">
    <name type="scientific">Cuscuta campestris</name>
    <dbReference type="NCBI Taxonomy" id="132261"/>
    <lineage>
        <taxon>Eukaryota</taxon>
        <taxon>Viridiplantae</taxon>
        <taxon>Streptophyta</taxon>
        <taxon>Embryophyta</taxon>
        <taxon>Tracheophyta</taxon>
        <taxon>Spermatophyta</taxon>
        <taxon>Magnoliopsida</taxon>
        <taxon>eudicotyledons</taxon>
        <taxon>Gunneridae</taxon>
        <taxon>Pentapetalae</taxon>
        <taxon>asterids</taxon>
        <taxon>lamiids</taxon>
        <taxon>Solanales</taxon>
        <taxon>Convolvulaceae</taxon>
        <taxon>Cuscuteae</taxon>
        <taxon>Cuscuta</taxon>
        <taxon>Cuscuta subgen. Grammica</taxon>
        <taxon>Cuscuta sect. Cleistogrammica</taxon>
    </lineage>
</organism>
<dbReference type="Pfam" id="PF14649">
    <property type="entry name" value="Spatacsin_C"/>
    <property type="match status" value="1"/>
</dbReference>
<dbReference type="InterPro" id="IPR028103">
    <property type="entry name" value="Spatacsin"/>
</dbReference>
<feature type="region of interest" description="Disordered" evidence="1">
    <location>
        <begin position="1949"/>
        <end position="1968"/>
    </location>
</feature>
<name>A0A484N654_9ASTE</name>
<feature type="domain" description="Spatacsin C-terminal" evidence="2">
    <location>
        <begin position="2779"/>
        <end position="3070"/>
    </location>
</feature>
<evidence type="ECO:0000313" key="3">
    <source>
        <dbReference type="EMBL" id="VFQ96775.1"/>
    </source>
</evidence>
<gene>
    <name evidence="3" type="ORF">CCAM_LOCUS38551</name>
</gene>
<dbReference type="InterPro" id="IPR028107">
    <property type="entry name" value="Spatacsin_C_dom"/>
</dbReference>
<dbReference type="Proteomes" id="UP000595140">
    <property type="component" value="Unassembled WGS sequence"/>
</dbReference>
<evidence type="ECO:0000313" key="4">
    <source>
        <dbReference type="Proteomes" id="UP000595140"/>
    </source>
</evidence>
<evidence type="ECO:0000259" key="2">
    <source>
        <dbReference type="Pfam" id="PF14649"/>
    </source>
</evidence>
<dbReference type="PANTHER" id="PTHR13650">
    <property type="entry name" value="SPATACSIN"/>
    <property type="match status" value="1"/>
</dbReference>
<dbReference type="GO" id="GO:0005737">
    <property type="term" value="C:cytoplasm"/>
    <property type="evidence" value="ECO:0007669"/>
    <property type="project" value="TreeGrafter"/>
</dbReference>
<keyword evidence="4" id="KW-1185">Reference proteome</keyword>
<evidence type="ECO:0000256" key="1">
    <source>
        <dbReference type="SAM" id="MobiDB-lite"/>
    </source>
</evidence>
<protein>
    <recommendedName>
        <fullName evidence="2">Spatacsin C-terminal domain-containing protein</fullName>
    </recommendedName>
</protein>
<reference evidence="3 4" key="1">
    <citation type="submission" date="2018-04" db="EMBL/GenBank/DDBJ databases">
        <authorList>
            <person name="Vogel A."/>
        </authorList>
    </citation>
    <scope>NUCLEOTIDE SEQUENCE [LARGE SCALE GENOMIC DNA]</scope>
</reference>
<dbReference type="EMBL" id="OOIL02006271">
    <property type="protein sequence ID" value="VFQ96775.1"/>
    <property type="molecule type" value="Genomic_DNA"/>
</dbReference>
<proteinExistence type="predicted"/>